<reference evidence="1" key="2">
    <citation type="submission" date="2025-03" db="EMBL/GenBank/DDBJ databases">
        <authorList>
            <consortium name="ELIXIR-Norway"/>
            <consortium name="Elixir Norway"/>
        </authorList>
    </citation>
    <scope>NUCLEOTIDE SEQUENCE</scope>
</reference>
<sequence length="84" mass="9666">MAPELTPDRNRVREYGHLDPPVLVKLSDDCGYKRGQYTHQIANPQNHKTQPALRYTQPLRPMKTFVTLDCESALKHKSTENVGY</sequence>
<reference evidence="1" key="1">
    <citation type="submission" date="2023-05" db="EMBL/GenBank/DDBJ databases">
        <authorList>
            <consortium name="ELIXIR-Norway"/>
        </authorList>
    </citation>
    <scope>NUCLEOTIDE SEQUENCE</scope>
</reference>
<evidence type="ECO:0000313" key="1">
    <source>
        <dbReference type="EMBL" id="CAM9526252.1"/>
    </source>
</evidence>
<protein>
    <submittedName>
        <fullName evidence="1">Uncharacterized protein</fullName>
    </submittedName>
</protein>
<organism evidence="1 2">
    <name type="scientific">Rangifer tarandus platyrhynchus</name>
    <name type="common">Svalbard reindeer</name>
    <dbReference type="NCBI Taxonomy" id="3082113"/>
    <lineage>
        <taxon>Eukaryota</taxon>
        <taxon>Metazoa</taxon>
        <taxon>Chordata</taxon>
        <taxon>Craniata</taxon>
        <taxon>Vertebrata</taxon>
        <taxon>Euteleostomi</taxon>
        <taxon>Mammalia</taxon>
        <taxon>Eutheria</taxon>
        <taxon>Laurasiatheria</taxon>
        <taxon>Artiodactyla</taxon>
        <taxon>Ruminantia</taxon>
        <taxon>Pecora</taxon>
        <taxon>Cervidae</taxon>
        <taxon>Odocoileinae</taxon>
        <taxon>Rangifer</taxon>
    </lineage>
</organism>
<evidence type="ECO:0000313" key="2">
    <source>
        <dbReference type="Proteomes" id="UP001162501"/>
    </source>
</evidence>
<accession>A0AC59YAD6</accession>
<dbReference type="Proteomes" id="UP001162501">
    <property type="component" value="Chromosome 11"/>
</dbReference>
<name>A0AC59YAD6_RANTA</name>
<proteinExistence type="predicted"/>
<dbReference type="EMBL" id="OX596095">
    <property type="protein sequence ID" value="CAM9526252.1"/>
    <property type="molecule type" value="Genomic_DNA"/>
</dbReference>
<gene>
    <name evidence="1" type="ORF">MRATA1EN22A_LOCUS3776</name>
</gene>